<dbReference type="EMBL" id="JAFNEN010000213">
    <property type="protein sequence ID" value="KAG8189524.1"/>
    <property type="molecule type" value="Genomic_DNA"/>
</dbReference>
<sequence length="121" mass="13588">MAEDMSTETEIVVKRIKKRKRFADEQEDYDDPIDVDESFKTNVFYTILDSVIGGLTIKTPLIVAIESPPALLDSLEQKVMEECVPLLKPIEAVATELSGEKYPTLSMVIPFLKGLQLTIKN</sequence>
<protein>
    <submittedName>
        <fullName evidence="1">Uncharacterized protein</fullName>
    </submittedName>
</protein>
<keyword evidence="2" id="KW-1185">Reference proteome</keyword>
<organism evidence="1 2">
    <name type="scientific">Oedothorax gibbosus</name>
    <dbReference type="NCBI Taxonomy" id="931172"/>
    <lineage>
        <taxon>Eukaryota</taxon>
        <taxon>Metazoa</taxon>
        <taxon>Ecdysozoa</taxon>
        <taxon>Arthropoda</taxon>
        <taxon>Chelicerata</taxon>
        <taxon>Arachnida</taxon>
        <taxon>Araneae</taxon>
        <taxon>Araneomorphae</taxon>
        <taxon>Entelegynae</taxon>
        <taxon>Araneoidea</taxon>
        <taxon>Linyphiidae</taxon>
        <taxon>Erigoninae</taxon>
        <taxon>Oedothorax</taxon>
    </lineage>
</organism>
<dbReference type="Proteomes" id="UP000827092">
    <property type="component" value="Unassembled WGS sequence"/>
</dbReference>
<evidence type="ECO:0000313" key="2">
    <source>
        <dbReference type="Proteomes" id="UP000827092"/>
    </source>
</evidence>
<accession>A0AAV6UZ38</accession>
<reference evidence="1 2" key="1">
    <citation type="journal article" date="2022" name="Nat. Ecol. Evol.">
        <title>A masculinizing supergene underlies an exaggerated male reproductive morph in a spider.</title>
        <authorList>
            <person name="Hendrickx F."/>
            <person name="De Corte Z."/>
            <person name="Sonet G."/>
            <person name="Van Belleghem S.M."/>
            <person name="Kostlbacher S."/>
            <person name="Vangestel C."/>
        </authorList>
    </citation>
    <scope>NUCLEOTIDE SEQUENCE [LARGE SCALE GENOMIC DNA]</scope>
    <source>
        <strain evidence="1">W744_W776</strain>
    </source>
</reference>
<evidence type="ECO:0000313" key="1">
    <source>
        <dbReference type="EMBL" id="KAG8189524.1"/>
    </source>
</evidence>
<gene>
    <name evidence="1" type="ORF">JTE90_008485</name>
</gene>
<comment type="caution">
    <text evidence="1">The sequence shown here is derived from an EMBL/GenBank/DDBJ whole genome shotgun (WGS) entry which is preliminary data.</text>
</comment>
<proteinExistence type="predicted"/>
<dbReference type="AlphaFoldDB" id="A0AAV6UZ38"/>
<name>A0AAV6UZ38_9ARAC</name>